<dbReference type="KEGG" id="clec:106666009"/>
<dbReference type="RefSeq" id="XP_014248356.1">
    <property type="nucleotide sequence ID" value="XM_014392870.1"/>
</dbReference>
<dbReference type="GeneID" id="106666009"/>
<evidence type="ECO:0000313" key="1">
    <source>
        <dbReference type="EnsemblMetazoa" id="XP_014248356.1"/>
    </source>
</evidence>
<dbReference type="EnsemblMetazoa" id="XM_014392870.1">
    <property type="protein sequence ID" value="XP_014248356.1"/>
    <property type="gene ID" value="LOC106666009"/>
</dbReference>
<protein>
    <submittedName>
        <fullName evidence="1">Uncharacterized protein</fullName>
    </submittedName>
</protein>
<proteinExistence type="predicted"/>
<evidence type="ECO:0000313" key="2">
    <source>
        <dbReference type="Proteomes" id="UP000494040"/>
    </source>
</evidence>
<accession>A0A8I6RQP7</accession>
<sequence length="259" mass="29357">MEAKEIVTTLLEHIFDAAFDACKPVAPKKMIVPVIQDGGGDKHEDKDKYAQEENENQMLTSLSTSDFFPEENVYTDASEEPICYSVLFDDCSLEDPSVCLYKSDDSLQEISSPQIQRSSKFAFFTDNRAVEMLADDPLILNQGDFEVREEFDDDINEETRRRVYWSGPGLLQERHVRSLFQSQAIPEGVRPTLAYVSSEEMMPVEHPTTKAVLMTPPPARGISYQARKSDSKKIKKPLAKRFFFSILKAVGIKNNKVSE</sequence>
<reference evidence="1" key="1">
    <citation type="submission" date="2022-01" db="UniProtKB">
        <authorList>
            <consortium name="EnsemblMetazoa"/>
        </authorList>
    </citation>
    <scope>IDENTIFICATION</scope>
</reference>
<keyword evidence="2" id="KW-1185">Reference proteome</keyword>
<name>A0A8I6RQP7_CIMLE</name>
<organism evidence="1 2">
    <name type="scientific">Cimex lectularius</name>
    <name type="common">Bed bug</name>
    <name type="synonym">Acanthia lectularia</name>
    <dbReference type="NCBI Taxonomy" id="79782"/>
    <lineage>
        <taxon>Eukaryota</taxon>
        <taxon>Metazoa</taxon>
        <taxon>Ecdysozoa</taxon>
        <taxon>Arthropoda</taxon>
        <taxon>Hexapoda</taxon>
        <taxon>Insecta</taxon>
        <taxon>Pterygota</taxon>
        <taxon>Neoptera</taxon>
        <taxon>Paraneoptera</taxon>
        <taxon>Hemiptera</taxon>
        <taxon>Heteroptera</taxon>
        <taxon>Panheteroptera</taxon>
        <taxon>Cimicomorpha</taxon>
        <taxon>Cimicidae</taxon>
        <taxon>Cimex</taxon>
    </lineage>
</organism>
<dbReference type="AlphaFoldDB" id="A0A8I6RQP7"/>
<dbReference type="Proteomes" id="UP000494040">
    <property type="component" value="Unassembled WGS sequence"/>
</dbReference>